<accession>A0AAE0JRG4</accession>
<name>A0AAE0JRG4_9PEZI</name>
<organism evidence="1 2">
    <name type="scientific">Lasiosphaeria ovina</name>
    <dbReference type="NCBI Taxonomy" id="92902"/>
    <lineage>
        <taxon>Eukaryota</taxon>
        <taxon>Fungi</taxon>
        <taxon>Dikarya</taxon>
        <taxon>Ascomycota</taxon>
        <taxon>Pezizomycotina</taxon>
        <taxon>Sordariomycetes</taxon>
        <taxon>Sordariomycetidae</taxon>
        <taxon>Sordariales</taxon>
        <taxon>Lasiosphaeriaceae</taxon>
        <taxon>Lasiosphaeria</taxon>
    </lineage>
</organism>
<reference evidence="1" key="1">
    <citation type="journal article" date="2023" name="Mol. Phylogenet. Evol.">
        <title>Genome-scale phylogeny and comparative genomics of the fungal order Sordariales.</title>
        <authorList>
            <person name="Hensen N."/>
            <person name="Bonometti L."/>
            <person name="Westerberg I."/>
            <person name="Brannstrom I.O."/>
            <person name="Guillou S."/>
            <person name="Cros-Aarteil S."/>
            <person name="Calhoun S."/>
            <person name="Haridas S."/>
            <person name="Kuo A."/>
            <person name="Mondo S."/>
            <person name="Pangilinan J."/>
            <person name="Riley R."/>
            <person name="LaButti K."/>
            <person name="Andreopoulos B."/>
            <person name="Lipzen A."/>
            <person name="Chen C."/>
            <person name="Yan M."/>
            <person name="Daum C."/>
            <person name="Ng V."/>
            <person name="Clum A."/>
            <person name="Steindorff A."/>
            <person name="Ohm R.A."/>
            <person name="Martin F."/>
            <person name="Silar P."/>
            <person name="Natvig D.O."/>
            <person name="Lalanne C."/>
            <person name="Gautier V."/>
            <person name="Ament-Velasquez S.L."/>
            <person name="Kruys A."/>
            <person name="Hutchinson M.I."/>
            <person name="Powell A.J."/>
            <person name="Barry K."/>
            <person name="Miller A.N."/>
            <person name="Grigoriev I.V."/>
            <person name="Debuchy R."/>
            <person name="Gladieux P."/>
            <person name="Hiltunen Thoren M."/>
            <person name="Johannesson H."/>
        </authorList>
    </citation>
    <scope>NUCLEOTIDE SEQUENCE</scope>
    <source>
        <strain evidence="1">CBS 958.72</strain>
    </source>
</reference>
<dbReference type="EMBL" id="JAULSN010000016">
    <property type="protein sequence ID" value="KAK3358435.1"/>
    <property type="molecule type" value="Genomic_DNA"/>
</dbReference>
<comment type="caution">
    <text evidence="1">The sequence shown here is derived from an EMBL/GenBank/DDBJ whole genome shotgun (WGS) entry which is preliminary data.</text>
</comment>
<reference evidence="1" key="2">
    <citation type="submission" date="2023-06" db="EMBL/GenBank/DDBJ databases">
        <authorList>
            <consortium name="Lawrence Berkeley National Laboratory"/>
            <person name="Haridas S."/>
            <person name="Hensen N."/>
            <person name="Bonometti L."/>
            <person name="Westerberg I."/>
            <person name="Brannstrom I.O."/>
            <person name="Guillou S."/>
            <person name="Cros-Aarteil S."/>
            <person name="Calhoun S."/>
            <person name="Kuo A."/>
            <person name="Mondo S."/>
            <person name="Pangilinan J."/>
            <person name="Riley R."/>
            <person name="Labutti K."/>
            <person name="Andreopoulos B."/>
            <person name="Lipzen A."/>
            <person name="Chen C."/>
            <person name="Yanf M."/>
            <person name="Daum C."/>
            <person name="Ng V."/>
            <person name="Clum A."/>
            <person name="Steindorff A."/>
            <person name="Ohm R."/>
            <person name="Martin F."/>
            <person name="Silar P."/>
            <person name="Natvig D."/>
            <person name="Lalanne C."/>
            <person name="Gautier V."/>
            <person name="Ament-Velasquez S.L."/>
            <person name="Kruys A."/>
            <person name="Hutchinson M.I."/>
            <person name="Powell A.J."/>
            <person name="Barry K."/>
            <person name="Miller A.N."/>
            <person name="Grigoriev I.V."/>
            <person name="Debuchy R."/>
            <person name="Gladieux P."/>
            <person name="Thoren M.H."/>
            <person name="Johannesson H."/>
        </authorList>
    </citation>
    <scope>NUCLEOTIDE SEQUENCE</scope>
    <source>
        <strain evidence="1">CBS 958.72</strain>
    </source>
</reference>
<proteinExistence type="predicted"/>
<keyword evidence="2" id="KW-1185">Reference proteome</keyword>
<sequence length="147" mass="16329">MSVFLPTLLRLTIFGRPIPLCTSFLPKQKWHGSENTAYLVRWNGRFLWSAADQEASISSRRHSKEALVVPSPFPVAKPTSLHPRGNLGCSRGRLPLLRKALWCGVNWPSGTDVDMFAGQSHQNSKQALRWPAAVPELRIARVDSASA</sequence>
<dbReference type="AlphaFoldDB" id="A0AAE0JRG4"/>
<dbReference type="Proteomes" id="UP001287356">
    <property type="component" value="Unassembled WGS sequence"/>
</dbReference>
<protein>
    <submittedName>
        <fullName evidence="1">Uncharacterized protein</fullName>
    </submittedName>
</protein>
<evidence type="ECO:0000313" key="1">
    <source>
        <dbReference type="EMBL" id="KAK3358435.1"/>
    </source>
</evidence>
<evidence type="ECO:0000313" key="2">
    <source>
        <dbReference type="Proteomes" id="UP001287356"/>
    </source>
</evidence>
<gene>
    <name evidence="1" type="ORF">B0T24DRAFT_129991</name>
</gene>